<dbReference type="Gene3D" id="3.10.580.10">
    <property type="entry name" value="CBS-domain"/>
    <property type="match status" value="1"/>
</dbReference>
<gene>
    <name evidence="5" type="ORF">DFE_0865</name>
</gene>
<dbReference type="InterPro" id="IPR000644">
    <property type="entry name" value="CBS_dom"/>
</dbReference>
<dbReference type="CDD" id="cd04590">
    <property type="entry name" value="CBS_pair_CorC_HlyC_assoc"/>
    <property type="match status" value="1"/>
</dbReference>
<evidence type="ECO:0000256" key="2">
    <source>
        <dbReference type="ARBA" id="ARBA00023122"/>
    </source>
</evidence>
<feature type="domain" description="CBS" evidence="4">
    <location>
        <begin position="125"/>
        <end position="182"/>
    </location>
</feature>
<dbReference type="InterPro" id="IPR005170">
    <property type="entry name" value="Transptr-assoc_dom"/>
</dbReference>
<dbReference type="InterPro" id="IPR044751">
    <property type="entry name" value="Ion_transp-like_CBS"/>
</dbReference>
<dbReference type="FunFam" id="3.10.580.10:FF:000002">
    <property type="entry name" value="Magnesium/cobalt efflux protein CorC"/>
    <property type="match status" value="1"/>
</dbReference>
<proteinExistence type="predicted"/>
<reference evidence="5 6" key="1">
    <citation type="journal article" date="2018" name="Sci. Adv.">
        <title>Multi-heme cytochromes provide a pathway for survival in energy-limited environments.</title>
        <authorList>
            <person name="Deng X."/>
            <person name="Dohmae N."/>
            <person name="Nealson K.H."/>
            <person name="Hashimoto K."/>
            <person name="Okamoto A."/>
        </authorList>
    </citation>
    <scope>NUCLEOTIDE SEQUENCE [LARGE SCALE GENOMIC DNA]</scope>
    <source>
        <strain evidence="5 6">IS5</strain>
    </source>
</reference>
<dbReference type="PANTHER" id="PTHR22777:SF17">
    <property type="entry name" value="UPF0053 PROTEIN SLL0260"/>
    <property type="match status" value="1"/>
</dbReference>
<evidence type="ECO:0000256" key="3">
    <source>
        <dbReference type="PROSITE-ProRule" id="PRU00703"/>
    </source>
</evidence>
<dbReference type="Gene3D" id="3.30.465.10">
    <property type="match status" value="1"/>
</dbReference>
<dbReference type="OrthoDB" id="9798188at2"/>
<evidence type="ECO:0000259" key="4">
    <source>
        <dbReference type="PROSITE" id="PS51371"/>
    </source>
</evidence>
<name>A0A2Z6AWJ0_9BACT</name>
<dbReference type="Proteomes" id="UP000269883">
    <property type="component" value="Chromosome"/>
</dbReference>
<dbReference type="Pfam" id="PF00571">
    <property type="entry name" value="CBS"/>
    <property type="match status" value="2"/>
</dbReference>
<keyword evidence="2 3" id="KW-0129">CBS domain</keyword>
<dbReference type="KEGG" id="dfl:DFE_0865"/>
<dbReference type="Pfam" id="PF03471">
    <property type="entry name" value="CorC_HlyC"/>
    <property type="match status" value="1"/>
</dbReference>
<evidence type="ECO:0000313" key="6">
    <source>
        <dbReference type="Proteomes" id="UP000269883"/>
    </source>
</evidence>
<evidence type="ECO:0000313" key="5">
    <source>
        <dbReference type="EMBL" id="BBD07591.1"/>
    </source>
</evidence>
<keyword evidence="1" id="KW-0677">Repeat</keyword>
<dbReference type="InterPro" id="IPR036318">
    <property type="entry name" value="FAD-bd_PCMH-like_sf"/>
</dbReference>
<keyword evidence="6" id="KW-1185">Reference proteome</keyword>
<dbReference type="GO" id="GO:0050660">
    <property type="term" value="F:flavin adenine dinucleotide binding"/>
    <property type="evidence" value="ECO:0007669"/>
    <property type="project" value="InterPro"/>
</dbReference>
<dbReference type="InterPro" id="IPR046342">
    <property type="entry name" value="CBS_dom_sf"/>
</dbReference>
<dbReference type="AlphaFoldDB" id="A0A2Z6AWJ0"/>
<evidence type="ECO:0000256" key="1">
    <source>
        <dbReference type="ARBA" id="ARBA00022737"/>
    </source>
</evidence>
<organism evidence="5 6">
    <name type="scientific">Desulfovibrio ferrophilus</name>
    <dbReference type="NCBI Taxonomy" id="241368"/>
    <lineage>
        <taxon>Bacteria</taxon>
        <taxon>Pseudomonadati</taxon>
        <taxon>Thermodesulfobacteriota</taxon>
        <taxon>Desulfovibrionia</taxon>
        <taxon>Desulfovibrionales</taxon>
        <taxon>Desulfovibrionaceae</taxon>
        <taxon>Desulfovibrio</taxon>
    </lineage>
</organism>
<sequence length="276" mass="31128">MEDESDSLFSTLFGKLFKRDDSVLEKFIHSAKRDGDLTGDEVSLLLNVLRLGRKQVREIMIPRTDIACEAVDEPLQAVAEHLMKRGHSRIPIYQDNRDNIVGIVHAKDMLRHCMLGGDPKSTADIMRKPLFIPDTKNVMDMLQVFRTRKIHMAIALDEYGGTSGLVTLEDVLEEIVGDIEDEYDAPRPDDIQVLENGDILVSGRTPLFELDEQFNLQLTSEQVDTVSGFVCELAGRVPYSGETFSTDGHRLIIKEADPKQVHWLIIQAVERPKADD</sequence>
<dbReference type="SUPFAM" id="SSF54631">
    <property type="entry name" value="CBS-domain pair"/>
    <property type="match status" value="1"/>
</dbReference>
<protein>
    <submittedName>
        <fullName evidence="5">CBS domain containing protein</fullName>
    </submittedName>
</protein>
<dbReference type="RefSeq" id="WP_126376976.1">
    <property type="nucleotide sequence ID" value="NZ_AP017378.1"/>
</dbReference>
<dbReference type="GO" id="GO:0005886">
    <property type="term" value="C:plasma membrane"/>
    <property type="evidence" value="ECO:0007669"/>
    <property type="project" value="TreeGrafter"/>
</dbReference>
<feature type="domain" description="CBS" evidence="4">
    <location>
        <begin position="60"/>
        <end position="122"/>
    </location>
</feature>
<dbReference type="SUPFAM" id="SSF56176">
    <property type="entry name" value="FAD-binding/transporter-associated domain-like"/>
    <property type="match status" value="1"/>
</dbReference>
<accession>A0A2Z6AWJ0</accession>
<dbReference type="SMART" id="SM01091">
    <property type="entry name" value="CorC_HlyC"/>
    <property type="match status" value="1"/>
</dbReference>
<dbReference type="PANTHER" id="PTHR22777">
    <property type="entry name" value="HEMOLYSIN-RELATED"/>
    <property type="match status" value="1"/>
</dbReference>
<dbReference type="InterPro" id="IPR016169">
    <property type="entry name" value="FAD-bd_PCMH_sub2"/>
</dbReference>
<dbReference type="PROSITE" id="PS51371">
    <property type="entry name" value="CBS"/>
    <property type="match status" value="2"/>
</dbReference>
<dbReference type="EMBL" id="AP017378">
    <property type="protein sequence ID" value="BBD07591.1"/>
    <property type="molecule type" value="Genomic_DNA"/>
</dbReference>